<dbReference type="InterPro" id="IPR001173">
    <property type="entry name" value="Glyco_trans_2-like"/>
</dbReference>
<dbReference type="Gene3D" id="3.90.550.10">
    <property type="entry name" value="Spore Coat Polysaccharide Biosynthesis Protein SpsA, Chain A"/>
    <property type="match status" value="1"/>
</dbReference>
<organism evidence="2 3">
    <name type="scientific">miscellaneous Crenarchaeota group-1 archaeon SG8-32-1</name>
    <dbReference type="NCBI Taxonomy" id="1685124"/>
    <lineage>
        <taxon>Archaea</taxon>
        <taxon>Candidatus Bathyarchaeota</taxon>
        <taxon>MCG-1</taxon>
    </lineage>
</organism>
<dbReference type="CDD" id="cd00761">
    <property type="entry name" value="Glyco_tranf_GTA_type"/>
    <property type="match status" value="1"/>
</dbReference>
<dbReference type="PATRIC" id="fig|1685124.3.peg.1037"/>
<dbReference type="AlphaFoldDB" id="A0A0M0BNU3"/>
<dbReference type="PANTHER" id="PTHR43685">
    <property type="entry name" value="GLYCOSYLTRANSFERASE"/>
    <property type="match status" value="1"/>
</dbReference>
<dbReference type="PANTHER" id="PTHR43685:SF2">
    <property type="entry name" value="GLYCOSYLTRANSFERASE 2-LIKE DOMAIN-CONTAINING PROTEIN"/>
    <property type="match status" value="1"/>
</dbReference>
<reference evidence="2 3" key="1">
    <citation type="submission" date="2015-06" db="EMBL/GenBank/DDBJ databases">
        <title>New insights into the roles of widespread benthic archaea in carbon and nitrogen cycling.</title>
        <authorList>
            <person name="Lazar C.S."/>
            <person name="Baker B.J."/>
            <person name="Seitz K.W."/>
            <person name="Hyde A.S."/>
            <person name="Dick G.J."/>
            <person name="Hinrichs K.-U."/>
            <person name="Teske A.P."/>
        </authorList>
    </citation>
    <scope>NUCLEOTIDE SEQUENCE [LARGE SCALE GENOMIC DNA]</scope>
    <source>
        <strain evidence="2">SG8-32-1</strain>
    </source>
</reference>
<evidence type="ECO:0000259" key="1">
    <source>
        <dbReference type="Pfam" id="PF00535"/>
    </source>
</evidence>
<dbReference type="SUPFAM" id="SSF53448">
    <property type="entry name" value="Nucleotide-diphospho-sugar transferases"/>
    <property type="match status" value="1"/>
</dbReference>
<accession>A0A0M0BNU3</accession>
<dbReference type="InterPro" id="IPR029044">
    <property type="entry name" value="Nucleotide-diphossugar_trans"/>
</dbReference>
<dbReference type="Pfam" id="PF00535">
    <property type="entry name" value="Glycos_transf_2"/>
    <property type="match status" value="1"/>
</dbReference>
<protein>
    <recommendedName>
        <fullName evidence="1">Glycosyltransferase 2-like domain-containing protein</fullName>
    </recommendedName>
</protein>
<comment type="caution">
    <text evidence="2">The sequence shown here is derived from an EMBL/GenBank/DDBJ whole genome shotgun (WGS) entry which is preliminary data.</text>
</comment>
<evidence type="ECO:0000313" key="3">
    <source>
        <dbReference type="Proteomes" id="UP000037237"/>
    </source>
</evidence>
<proteinExistence type="predicted"/>
<dbReference type="Proteomes" id="UP000037237">
    <property type="component" value="Unassembled WGS sequence"/>
</dbReference>
<evidence type="ECO:0000313" key="2">
    <source>
        <dbReference type="EMBL" id="KON30233.1"/>
    </source>
</evidence>
<dbReference type="InterPro" id="IPR050834">
    <property type="entry name" value="Glycosyltransf_2"/>
</dbReference>
<dbReference type="EMBL" id="LFWU01000130">
    <property type="protein sequence ID" value="KON30233.1"/>
    <property type="molecule type" value="Genomic_DNA"/>
</dbReference>
<sequence length="333" mass="38781">MLNGFFWGTKMLSCSIIIPTKNRKDDLQETFKSILKQTVSPKEVIVVDDSDNDLTEDLIEKNRKCFTRKAIPLIYLQGKTGNKSISAARNIGARASSGDIICFIDDDVILDTSFLKETLSVYEYYENAKGVQGYIINWRPRSILSNAISRVCFNFPREFFEKDKCRAFPFSYPYPPTKVIECEWLVGVNSSYKREIFKEFEFDESLKGYSMCEDIDLSYRICKKYAHSLYLSPFAKIIHKQSPAARSSARKFMIVLMSYPTYFFYKNVRQNLKNNIIFYWGFFVGRLIPKLLTKDPNEILLLIRADLMALRHWTEIKHGKFDSVIQAFLSIKE</sequence>
<name>A0A0M0BNU3_9ARCH</name>
<feature type="domain" description="Glycosyltransferase 2-like" evidence="1">
    <location>
        <begin position="15"/>
        <end position="166"/>
    </location>
</feature>
<gene>
    <name evidence="2" type="ORF">AC477_05130</name>
</gene>